<dbReference type="EMBL" id="QMNG01000028">
    <property type="protein sequence ID" value="RLC36798.1"/>
    <property type="molecule type" value="Genomic_DNA"/>
</dbReference>
<protein>
    <recommendedName>
        <fullName evidence="3">Transposase DDE domain-containing protein</fullName>
    </recommendedName>
</protein>
<organism evidence="1 2">
    <name type="scientific">candidate division Kazan bacterium</name>
    <dbReference type="NCBI Taxonomy" id="2202143"/>
    <lineage>
        <taxon>Bacteria</taxon>
        <taxon>Bacteria division Kazan-3B-28</taxon>
    </lineage>
</organism>
<comment type="caution">
    <text evidence="1">The sequence shown here is derived from an EMBL/GenBank/DDBJ whole genome shotgun (WGS) entry which is preliminary data.</text>
</comment>
<dbReference type="Proteomes" id="UP000281261">
    <property type="component" value="Unassembled WGS sequence"/>
</dbReference>
<evidence type="ECO:0000313" key="1">
    <source>
        <dbReference type="EMBL" id="RLC36798.1"/>
    </source>
</evidence>
<evidence type="ECO:0000313" key="2">
    <source>
        <dbReference type="Proteomes" id="UP000281261"/>
    </source>
</evidence>
<name>A0A420ZC53_UNCK3</name>
<sequence length="81" mass="9376">MVVRQKVRANAGPRKQLKLLNTGEVKYDYQVIVTNSRKSPEGVWRFYNQRACCKNFIKEGIYSLGLDKMVSHSYAGNSTWF</sequence>
<proteinExistence type="predicted"/>
<evidence type="ECO:0008006" key="3">
    <source>
        <dbReference type="Google" id="ProtNLM"/>
    </source>
</evidence>
<gene>
    <name evidence="1" type="ORF">DRH29_03735</name>
</gene>
<dbReference type="AlphaFoldDB" id="A0A420ZC53"/>
<accession>A0A420ZC53</accession>
<reference evidence="1 2" key="1">
    <citation type="submission" date="2018-06" db="EMBL/GenBank/DDBJ databases">
        <title>Extensive metabolic versatility and redundancy in microbially diverse, dynamic hydrothermal sediments.</title>
        <authorList>
            <person name="Dombrowski N."/>
            <person name="Teske A."/>
            <person name="Baker B.J."/>
        </authorList>
    </citation>
    <scope>NUCLEOTIDE SEQUENCE [LARGE SCALE GENOMIC DNA]</scope>
    <source>
        <strain evidence="1">B79_G16</strain>
    </source>
</reference>